<dbReference type="EMBL" id="AONC01000028">
    <property type="protein sequence ID" value="EXJ15235.1"/>
    <property type="molecule type" value="Genomic_DNA"/>
</dbReference>
<dbReference type="NCBIfam" id="TIGR00074">
    <property type="entry name" value="hypC_hupF"/>
    <property type="match status" value="1"/>
</dbReference>
<evidence type="ECO:0000313" key="3">
    <source>
        <dbReference type="Proteomes" id="UP000019460"/>
    </source>
</evidence>
<dbReference type="GO" id="GO:0005506">
    <property type="term" value="F:iron ion binding"/>
    <property type="evidence" value="ECO:0007669"/>
    <property type="project" value="TreeGrafter"/>
</dbReference>
<reference evidence="2 3" key="1">
    <citation type="submission" date="2012-11" db="EMBL/GenBank/DDBJ databases">
        <title>Genome assembly of Thiorhodococcus sp. AK35.</title>
        <authorList>
            <person name="Nupur N."/>
            <person name="Khatri I."/>
            <person name="Subramanian S."/>
            <person name="Pinnaka A."/>
        </authorList>
    </citation>
    <scope>NUCLEOTIDE SEQUENCE [LARGE SCALE GENOMIC DNA]</scope>
    <source>
        <strain evidence="2 3">AK35</strain>
    </source>
</reference>
<organism evidence="2 3">
    <name type="scientific">Imhoffiella purpurea</name>
    <dbReference type="NCBI Taxonomy" id="1249627"/>
    <lineage>
        <taxon>Bacteria</taxon>
        <taxon>Pseudomonadati</taxon>
        <taxon>Pseudomonadota</taxon>
        <taxon>Gammaproteobacteria</taxon>
        <taxon>Chromatiales</taxon>
        <taxon>Chromatiaceae</taxon>
        <taxon>Imhoffiella</taxon>
    </lineage>
</organism>
<dbReference type="GO" id="GO:0051604">
    <property type="term" value="P:protein maturation"/>
    <property type="evidence" value="ECO:0007669"/>
    <property type="project" value="TreeGrafter"/>
</dbReference>
<dbReference type="eggNOG" id="COG0298">
    <property type="taxonomic scope" value="Bacteria"/>
</dbReference>
<dbReference type="InterPro" id="IPR001109">
    <property type="entry name" value="Hydrogenase_HupF/HypC"/>
</dbReference>
<keyword evidence="3" id="KW-1185">Reference proteome</keyword>
<protein>
    <submittedName>
        <fullName evidence="2">Hydrogenase maturation protein HupF/HypC/HoxL</fullName>
    </submittedName>
</protein>
<dbReference type="Proteomes" id="UP000019460">
    <property type="component" value="Unassembled WGS sequence"/>
</dbReference>
<comment type="caution">
    <text evidence="2">The sequence shown here is derived from an EMBL/GenBank/DDBJ whole genome shotgun (WGS) entry which is preliminary data.</text>
</comment>
<dbReference type="GO" id="GO:1902670">
    <property type="term" value="F:carbon dioxide binding"/>
    <property type="evidence" value="ECO:0007669"/>
    <property type="project" value="TreeGrafter"/>
</dbReference>
<dbReference type="OrthoDB" id="9806017at2"/>
<evidence type="ECO:0000256" key="1">
    <source>
        <dbReference type="ARBA" id="ARBA00006018"/>
    </source>
</evidence>
<dbReference type="PROSITE" id="PS01097">
    <property type="entry name" value="HUPF_HYPC"/>
    <property type="match status" value="1"/>
</dbReference>
<comment type="similarity">
    <text evidence="1">Belongs to the HupF/HypC family.</text>
</comment>
<dbReference type="STRING" id="1249627.D779_1533"/>
<name>W9VXU3_9GAMM</name>
<sequence>MCVGVPMQVIESGPLWAWCDDGGERHKVDMQLVGRQPAGSWVLVFLGAAREVMGETHALRVRDALVAMQAAMQGQPVDHLFADLVDREPTLPEHLRHRAGDGAES</sequence>
<dbReference type="RefSeq" id="WP_043753148.1">
    <property type="nucleotide sequence ID" value="NZ_AONC01000028.1"/>
</dbReference>
<dbReference type="Pfam" id="PF01455">
    <property type="entry name" value="HupF_HypC"/>
    <property type="match status" value="1"/>
</dbReference>
<evidence type="ECO:0000313" key="2">
    <source>
        <dbReference type="EMBL" id="EXJ15235.1"/>
    </source>
</evidence>
<dbReference type="InterPro" id="IPR019812">
    <property type="entry name" value="Hydgase_assmbl_chp_CS"/>
</dbReference>
<gene>
    <name evidence="2" type="ORF">D779_1533</name>
</gene>
<dbReference type="Gene3D" id="2.30.30.140">
    <property type="match status" value="1"/>
</dbReference>
<dbReference type="AlphaFoldDB" id="W9VXU3"/>
<dbReference type="PANTHER" id="PTHR35177:SF1">
    <property type="entry name" value="HYDROGENASE MATURATION FACTOR HYPC"/>
    <property type="match status" value="1"/>
</dbReference>
<proteinExistence type="inferred from homology"/>
<dbReference type="PRINTS" id="PR00445">
    <property type="entry name" value="HUPFHYPC"/>
</dbReference>
<dbReference type="PANTHER" id="PTHR35177">
    <property type="entry name" value="HYDROGENASE MATURATION FACTOR HYBG"/>
    <property type="match status" value="1"/>
</dbReference>
<dbReference type="SUPFAM" id="SSF159127">
    <property type="entry name" value="HupF/HypC-like"/>
    <property type="match status" value="1"/>
</dbReference>
<accession>W9VXU3</accession>